<proteinExistence type="predicted"/>
<evidence type="ECO:0008006" key="5">
    <source>
        <dbReference type="Google" id="ProtNLM"/>
    </source>
</evidence>
<feature type="region of interest" description="Disordered" evidence="1">
    <location>
        <begin position="23"/>
        <end position="62"/>
    </location>
</feature>
<reference evidence="4" key="1">
    <citation type="submission" date="2016-09" db="EMBL/GenBank/DDBJ databases">
        <title>Streptomyces puniciscabiei strain:TW1S1 Genome sequencing and assembly.</title>
        <authorList>
            <person name="Kim M.-K."/>
            <person name="Kim S.B."/>
        </authorList>
    </citation>
    <scope>NUCLEOTIDE SEQUENCE [LARGE SCALE GENOMIC DNA]</scope>
    <source>
        <strain evidence="4">TW1S1</strain>
    </source>
</reference>
<organism evidence="3 4">
    <name type="scientific">Streptomyces fodineus</name>
    <dbReference type="NCBI Taxonomy" id="1904616"/>
    <lineage>
        <taxon>Bacteria</taxon>
        <taxon>Bacillati</taxon>
        <taxon>Actinomycetota</taxon>
        <taxon>Actinomycetes</taxon>
        <taxon>Kitasatosporales</taxon>
        <taxon>Streptomycetaceae</taxon>
        <taxon>Streptomyces</taxon>
    </lineage>
</organism>
<dbReference type="AlphaFoldDB" id="A0A1D7YAT6"/>
<dbReference type="PROSITE" id="PS51257">
    <property type="entry name" value="PROKAR_LIPOPROTEIN"/>
    <property type="match status" value="1"/>
</dbReference>
<feature type="signal peptide" evidence="2">
    <location>
        <begin position="1"/>
        <end position="22"/>
    </location>
</feature>
<sequence>MKRRTLPAAVAAAAAASLALTACGGGGSSKSNAKITGADTGKSTPSSSPSSSADTVQRPNVTLPSDVKEVFEGWHSSDPDEAAALEDAKRRIDATDAAIANNDLNSKAIPFYYTSKALLDAADWIKGYTDDGYTITGTTRYYDPQFTKYGKGSIGLAYCSDESKAYDKNRKTNKVDKTPVTNKSYVFYNTRMDKNAQGVWQASMLASVRGSAKCTP</sequence>
<keyword evidence="2" id="KW-0732">Signal</keyword>
<feature type="chain" id="PRO_5039495579" description="Lipoprotein" evidence="2">
    <location>
        <begin position="23"/>
        <end position="216"/>
    </location>
</feature>
<feature type="compositionally biased region" description="Low complexity" evidence="1">
    <location>
        <begin position="43"/>
        <end position="52"/>
    </location>
</feature>
<gene>
    <name evidence="3" type="ORF">BFF78_18185</name>
</gene>
<keyword evidence="4" id="KW-1185">Reference proteome</keyword>
<feature type="compositionally biased region" description="Polar residues" evidence="1">
    <location>
        <begin position="53"/>
        <end position="62"/>
    </location>
</feature>
<dbReference type="EMBL" id="CP017248">
    <property type="protein sequence ID" value="AOR32735.1"/>
    <property type="molecule type" value="Genomic_DNA"/>
</dbReference>
<accession>A0A1D7YAT6</accession>
<dbReference type="RefSeq" id="WP_069779323.1">
    <property type="nucleotide sequence ID" value="NZ_CP017248.1"/>
</dbReference>
<evidence type="ECO:0000313" key="3">
    <source>
        <dbReference type="EMBL" id="AOR32735.1"/>
    </source>
</evidence>
<evidence type="ECO:0000313" key="4">
    <source>
        <dbReference type="Proteomes" id="UP000094960"/>
    </source>
</evidence>
<dbReference type="Proteomes" id="UP000094960">
    <property type="component" value="Chromosome"/>
</dbReference>
<protein>
    <recommendedName>
        <fullName evidence="5">Lipoprotein</fullName>
    </recommendedName>
</protein>
<evidence type="ECO:0000256" key="2">
    <source>
        <dbReference type="SAM" id="SignalP"/>
    </source>
</evidence>
<dbReference type="KEGG" id="spun:BFF78_18185"/>
<name>A0A1D7YAT6_9ACTN</name>
<evidence type="ECO:0000256" key="1">
    <source>
        <dbReference type="SAM" id="MobiDB-lite"/>
    </source>
</evidence>